<name>A0AAW6NZC3_9PSED</name>
<comment type="caution">
    <text evidence="1">The sequence shown here is derived from an EMBL/GenBank/DDBJ whole genome shotgun (WGS) entry which is preliminary data.</text>
</comment>
<dbReference type="Proteomes" id="UP001220662">
    <property type="component" value="Unassembled WGS sequence"/>
</dbReference>
<sequence length="394" mass="45377">MRIFKNGKNTSLNACVGKNGWPGTSYYANGFDEATHTLCQSVIARGVDPDEIIYPIVFCARHRIELFLKIQIKSIERIKGDITVSDPKLIKTHNLYRLWTMYKDAANSCDPRFHNIISILEPSILEFSAVDSTGETFRYAYDNENRKHLEDTVSLINIETFYSAFITLSEQIKKAEIICDVLIQEYKTGTFTKNASRDVIEKISLELPPQKTWREINFTELKQKIAKKYNLSQRALSEIITKIKSHNELSHNIGKELPINEISKEKILKFLKLRSQTNKEFSGNNWREALLSDRPVARELHTTLRNEYSTHEIAALLALAEISSKLRYSEDYQSSLKQFESETSNIIELAEYLEGKSLIAQRIIDGLKKLRQETILKYISTAGIDVGNFPWRNR</sequence>
<dbReference type="EMBL" id="JARJLR010000029">
    <property type="protein sequence ID" value="MDF3840346.1"/>
    <property type="molecule type" value="Genomic_DNA"/>
</dbReference>
<proteinExistence type="predicted"/>
<evidence type="ECO:0000313" key="1">
    <source>
        <dbReference type="EMBL" id="MDF3840346.1"/>
    </source>
</evidence>
<accession>A0AAW6NZC3</accession>
<gene>
    <name evidence="1" type="ORF">P3W55_01320</name>
</gene>
<organism evidence="1 2">
    <name type="scientific">Pseudomonas citronellolis</name>
    <dbReference type="NCBI Taxonomy" id="53408"/>
    <lineage>
        <taxon>Bacteria</taxon>
        <taxon>Pseudomonadati</taxon>
        <taxon>Pseudomonadota</taxon>
        <taxon>Gammaproteobacteria</taxon>
        <taxon>Pseudomonadales</taxon>
        <taxon>Pseudomonadaceae</taxon>
        <taxon>Pseudomonas</taxon>
    </lineage>
</organism>
<protein>
    <submittedName>
        <fullName evidence="1">Uncharacterized protein</fullName>
    </submittedName>
</protein>
<evidence type="ECO:0000313" key="2">
    <source>
        <dbReference type="Proteomes" id="UP001220662"/>
    </source>
</evidence>
<dbReference type="RefSeq" id="WP_276213569.1">
    <property type="nucleotide sequence ID" value="NZ_JARJLR010000029.1"/>
</dbReference>
<reference evidence="1" key="1">
    <citation type="submission" date="2023-03" db="EMBL/GenBank/DDBJ databases">
        <title>Draft assemblies of triclosan tolerant bacteria isolated from returned activated sludge.</title>
        <authorList>
            <person name="Van Hamelsveld S."/>
        </authorList>
    </citation>
    <scope>NUCLEOTIDE SEQUENCE</scope>
    <source>
        <strain evidence="1">GW210015_S63</strain>
    </source>
</reference>
<dbReference type="AlphaFoldDB" id="A0AAW6NZC3"/>